<sequence length="236" mass="27176">MPRGKKNPEYTGKPPEAVRAFQVQRTTACRRGIPFLFTFTEWWAWWRIDARWEHRGNGLGKLMMARFNDAGAYSPENVYCATHEQNSRDISYETRSITNKAGWARGRARNSPLFSKGANNPNSRPVETPEGIFASATLAAEHFGFSRHYASYLAREERHGWRWADGATENWSEKSVQLEHPERAEDRESMPAEMEIRRERNRRRSETMKAKAAAKRAERLSDFRDPGSPADASPEQ</sequence>
<reference evidence="2 3" key="1">
    <citation type="submission" date="2019-07" db="EMBL/GenBank/DDBJ databases">
        <title>Whole genome shotgun sequence of Microvirga aerophila NBRC 106136.</title>
        <authorList>
            <person name="Hosoyama A."/>
            <person name="Uohara A."/>
            <person name="Ohji S."/>
            <person name="Ichikawa N."/>
        </authorList>
    </citation>
    <scope>NUCLEOTIDE SEQUENCE [LARGE SCALE GENOMIC DNA]</scope>
    <source>
        <strain evidence="2 3">NBRC 106136</strain>
    </source>
</reference>
<dbReference type="AlphaFoldDB" id="A0A512C543"/>
<keyword evidence="3" id="KW-1185">Reference proteome</keyword>
<gene>
    <name evidence="2" type="ORF">MAE02_70110</name>
</gene>
<dbReference type="RefSeq" id="WP_114189241.1">
    <property type="nucleotide sequence ID" value="NZ_BJYU01000420.1"/>
</dbReference>
<protein>
    <submittedName>
        <fullName evidence="2">Uncharacterized protein</fullName>
    </submittedName>
</protein>
<feature type="region of interest" description="Disordered" evidence="1">
    <location>
        <begin position="170"/>
        <end position="236"/>
    </location>
</feature>
<accession>A0A512C543</accession>
<dbReference type="EMBL" id="BJYU01000420">
    <property type="protein sequence ID" value="GEO19315.1"/>
    <property type="molecule type" value="Genomic_DNA"/>
</dbReference>
<evidence type="ECO:0000313" key="2">
    <source>
        <dbReference type="EMBL" id="GEO19315.1"/>
    </source>
</evidence>
<name>A0A512C543_9HYPH</name>
<evidence type="ECO:0000256" key="1">
    <source>
        <dbReference type="SAM" id="MobiDB-lite"/>
    </source>
</evidence>
<dbReference type="Proteomes" id="UP000321085">
    <property type="component" value="Unassembled WGS sequence"/>
</dbReference>
<proteinExistence type="predicted"/>
<comment type="caution">
    <text evidence="2">The sequence shown here is derived from an EMBL/GenBank/DDBJ whole genome shotgun (WGS) entry which is preliminary data.</text>
</comment>
<feature type="compositionally biased region" description="Basic and acidic residues" evidence="1">
    <location>
        <begin position="176"/>
        <end position="225"/>
    </location>
</feature>
<evidence type="ECO:0000313" key="3">
    <source>
        <dbReference type="Proteomes" id="UP000321085"/>
    </source>
</evidence>
<organism evidence="2 3">
    <name type="scientific">Microvirga aerophila</name>
    <dbReference type="NCBI Taxonomy" id="670291"/>
    <lineage>
        <taxon>Bacteria</taxon>
        <taxon>Pseudomonadati</taxon>
        <taxon>Pseudomonadota</taxon>
        <taxon>Alphaproteobacteria</taxon>
        <taxon>Hyphomicrobiales</taxon>
        <taxon>Methylobacteriaceae</taxon>
        <taxon>Microvirga</taxon>
    </lineage>
</organism>